<keyword evidence="1 5" id="KW-1003">Cell membrane</keyword>
<feature type="transmembrane region" description="Helical" evidence="5">
    <location>
        <begin position="126"/>
        <end position="144"/>
    </location>
</feature>
<dbReference type="HAMAP" id="MF_00189">
    <property type="entry name" value="YciB"/>
    <property type="match status" value="1"/>
</dbReference>
<evidence type="ECO:0000313" key="7">
    <source>
        <dbReference type="Proteomes" id="UP000683585"/>
    </source>
</evidence>
<feature type="transmembrane region" description="Helical" evidence="5">
    <location>
        <begin position="156"/>
        <end position="175"/>
    </location>
</feature>
<evidence type="ECO:0000256" key="1">
    <source>
        <dbReference type="ARBA" id="ARBA00022475"/>
    </source>
</evidence>
<dbReference type="EMBL" id="LR890047">
    <property type="protein sequence ID" value="CAD6512154.1"/>
    <property type="molecule type" value="Genomic_DNA"/>
</dbReference>
<feature type="transmembrane region" description="Helical" evidence="5">
    <location>
        <begin position="30"/>
        <end position="47"/>
    </location>
</feature>
<name>A0A8E4GIB9_9ENTR</name>
<keyword evidence="5" id="KW-0997">Cell inner membrane</keyword>
<evidence type="ECO:0000256" key="2">
    <source>
        <dbReference type="ARBA" id="ARBA00022692"/>
    </source>
</evidence>
<gene>
    <name evidence="5" type="primary">yciB</name>
    <name evidence="6" type="ORF">PROFFT_A_05850</name>
</gene>
<keyword evidence="7" id="KW-1185">Reference proteome</keyword>
<dbReference type="NCBIfam" id="TIGR00997">
    <property type="entry name" value="ispZ"/>
    <property type="match status" value="1"/>
</dbReference>
<dbReference type="KEGG" id="ptf:PROFFT_A_05850"/>
<comment type="function">
    <text evidence="5">Plays a role in cell envelope biogenesis, maintenance of cell envelope integrity and membrane homeostasis.</text>
</comment>
<dbReference type="Pfam" id="PF04279">
    <property type="entry name" value="IspA"/>
    <property type="match status" value="1"/>
</dbReference>
<dbReference type="GO" id="GO:0005886">
    <property type="term" value="C:plasma membrane"/>
    <property type="evidence" value="ECO:0007669"/>
    <property type="project" value="UniProtKB-SubCell"/>
</dbReference>
<dbReference type="InterPro" id="IPR006008">
    <property type="entry name" value="YciB"/>
</dbReference>
<dbReference type="AlphaFoldDB" id="A0A8E4GIB9"/>
<sequence>MDRYMKKLLYFLPLAVFFIFYKIYDIYYASGALIIATAIDVILTWLRDGKVKKITLITFFMVVVSSTLTLVFHNDLFIKWKVSIVYMLFSIGLILSQRVCKKPLIRYLLNIDISLPDVVWYRLNNAWSLFFMFCAIANICVALWTPQNVWVNFKVFGLTALTLINTLLSGIYIYFHMPKNSK</sequence>
<organism evidence="6 7">
    <name type="scientific">Candidatus Profftia tarda</name>
    <dbReference type="NCBI Taxonomy" id="1177216"/>
    <lineage>
        <taxon>Bacteria</taxon>
        <taxon>Pseudomonadati</taxon>
        <taxon>Pseudomonadota</taxon>
        <taxon>Gammaproteobacteria</taxon>
        <taxon>Enterobacterales</taxon>
        <taxon>Enterobacteriaceae</taxon>
        <taxon>Candidatus Profftia</taxon>
    </lineage>
</organism>
<keyword evidence="3 5" id="KW-1133">Transmembrane helix</keyword>
<evidence type="ECO:0000256" key="3">
    <source>
        <dbReference type="ARBA" id="ARBA00022989"/>
    </source>
</evidence>
<feature type="transmembrane region" description="Helical" evidence="5">
    <location>
        <begin position="54"/>
        <end position="72"/>
    </location>
</feature>
<evidence type="ECO:0000313" key="6">
    <source>
        <dbReference type="EMBL" id="CAD6512154.1"/>
    </source>
</evidence>
<proteinExistence type="inferred from homology"/>
<evidence type="ECO:0000256" key="4">
    <source>
        <dbReference type="ARBA" id="ARBA00023136"/>
    </source>
</evidence>
<dbReference type="NCBIfam" id="NF001324">
    <property type="entry name" value="PRK00259.1-2"/>
    <property type="match status" value="1"/>
</dbReference>
<accession>A0A8E4GIB9</accession>
<dbReference type="Proteomes" id="UP000683585">
    <property type="component" value="Chromosome"/>
</dbReference>
<feature type="transmembrane region" description="Helical" evidence="5">
    <location>
        <begin position="78"/>
        <end position="96"/>
    </location>
</feature>
<comment type="similarity">
    <text evidence="5">Belongs to the YciB family.</text>
</comment>
<protein>
    <recommendedName>
        <fullName evidence="5">Inner membrane-spanning protein YciB</fullName>
    </recommendedName>
</protein>
<keyword evidence="2 5" id="KW-0812">Transmembrane</keyword>
<keyword evidence="4 5" id="KW-0472">Membrane</keyword>
<dbReference type="PANTHER" id="PTHR36917:SF1">
    <property type="entry name" value="INNER MEMBRANE-SPANNING PROTEIN YCIB"/>
    <property type="match status" value="1"/>
</dbReference>
<dbReference type="PANTHER" id="PTHR36917">
    <property type="entry name" value="INTRACELLULAR SEPTATION PROTEIN A-RELATED"/>
    <property type="match status" value="1"/>
</dbReference>
<evidence type="ECO:0000256" key="5">
    <source>
        <dbReference type="HAMAP-Rule" id="MF_00189"/>
    </source>
</evidence>
<feature type="transmembrane region" description="Helical" evidence="5">
    <location>
        <begin position="7"/>
        <end position="24"/>
    </location>
</feature>
<reference evidence="6" key="1">
    <citation type="submission" date="2020-10" db="EMBL/GenBank/DDBJ databases">
        <authorList>
            <person name="Szabo G."/>
        </authorList>
    </citation>
    <scope>NUCLEOTIDE SEQUENCE</scope>
    <source>
        <strain evidence="6">PROFFT</strain>
    </source>
</reference>
<comment type="subcellular location">
    <subcellularLocation>
        <location evidence="5">Cell inner membrane</location>
        <topology evidence="5">Multi-pass membrane protein</topology>
    </subcellularLocation>
</comment>